<dbReference type="CDD" id="cd00288">
    <property type="entry name" value="Pyruvate_Kinase"/>
    <property type="match status" value="1"/>
</dbReference>
<dbReference type="Gene3D" id="3.40.50.720">
    <property type="entry name" value="NAD(P)-binding Rossmann-like Domain"/>
    <property type="match status" value="1"/>
</dbReference>
<dbReference type="InterPro" id="IPR015813">
    <property type="entry name" value="Pyrv/PenolPyrv_kinase-like_dom"/>
</dbReference>
<dbReference type="FunFam" id="3.20.20.60:FF:000025">
    <property type="entry name" value="Pyruvate kinase"/>
    <property type="match status" value="1"/>
</dbReference>
<evidence type="ECO:0000259" key="18">
    <source>
        <dbReference type="Pfam" id="PF00224"/>
    </source>
</evidence>
<gene>
    <name evidence="20" type="ORF">APHIGO_LOCUS4697</name>
</gene>
<evidence type="ECO:0000256" key="9">
    <source>
        <dbReference type="ARBA" id="ARBA00022777"/>
    </source>
</evidence>
<comment type="pathway">
    <text evidence="3 17">Carbohydrate degradation; glycolysis; pyruvate from D-glyceraldehyde 3-phosphate: step 5/5.</text>
</comment>
<evidence type="ECO:0000259" key="19">
    <source>
        <dbReference type="Pfam" id="PF02887"/>
    </source>
</evidence>
<dbReference type="NCBIfam" id="NF004491">
    <property type="entry name" value="PRK05826.1"/>
    <property type="match status" value="1"/>
</dbReference>
<reference evidence="20" key="2">
    <citation type="submission" date="2022-10" db="EMBL/GenBank/DDBJ databases">
        <authorList>
            <consortium name="ENA_rothamsted_submissions"/>
            <consortium name="culmorum"/>
            <person name="King R."/>
        </authorList>
    </citation>
    <scope>NUCLEOTIDE SEQUENCE</scope>
</reference>
<evidence type="ECO:0000256" key="14">
    <source>
        <dbReference type="ARBA" id="ARBA00023317"/>
    </source>
</evidence>
<dbReference type="InterPro" id="IPR011037">
    <property type="entry name" value="Pyrv_Knase-like_insert_dom_sf"/>
</dbReference>
<dbReference type="SUPFAM" id="SSF50800">
    <property type="entry name" value="PK beta-barrel domain-like"/>
    <property type="match status" value="1"/>
</dbReference>
<evidence type="ECO:0000256" key="13">
    <source>
        <dbReference type="ARBA" id="ARBA00023152"/>
    </source>
</evidence>
<dbReference type="GO" id="GO:0000287">
    <property type="term" value="F:magnesium ion binding"/>
    <property type="evidence" value="ECO:0007669"/>
    <property type="project" value="InterPro"/>
</dbReference>
<dbReference type="PRINTS" id="PR01050">
    <property type="entry name" value="PYRUVTKNASE"/>
</dbReference>
<keyword evidence="12" id="KW-0630">Potassium</keyword>
<dbReference type="FunFam" id="3.40.1380.20:FF:000001">
    <property type="entry name" value="Pyruvate kinase"/>
    <property type="match status" value="1"/>
</dbReference>
<dbReference type="Gene3D" id="2.40.33.10">
    <property type="entry name" value="PK beta-barrel domain-like"/>
    <property type="match status" value="1"/>
</dbReference>
<dbReference type="Gene3D" id="3.20.20.60">
    <property type="entry name" value="Phosphoenolpyruvate-binding domains"/>
    <property type="match status" value="1"/>
</dbReference>
<keyword evidence="14" id="KW-0670">Pyruvate</keyword>
<evidence type="ECO:0000313" key="21">
    <source>
        <dbReference type="Proteomes" id="UP001154329"/>
    </source>
</evidence>
<dbReference type="SUPFAM" id="SSF52935">
    <property type="entry name" value="PK C-terminal domain-like"/>
    <property type="match status" value="1"/>
</dbReference>
<dbReference type="Proteomes" id="UP001154329">
    <property type="component" value="Chromosome 2"/>
</dbReference>
<evidence type="ECO:0000313" key="20">
    <source>
        <dbReference type="EMBL" id="CAH1722214.1"/>
    </source>
</evidence>
<evidence type="ECO:0000256" key="16">
    <source>
        <dbReference type="ARBA" id="ARBA00058419"/>
    </source>
</evidence>
<dbReference type="SUPFAM" id="SSF51735">
    <property type="entry name" value="NAD(P)-binding Rossmann-fold domains"/>
    <property type="match status" value="1"/>
</dbReference>
<comment type="subunit">
    <text evidence="5">Homotetramer.</text>
</comment>
<evidence type="ECO:0000256" key="11">
    <source>
        <dbReference type="ARBA" id="ARBA00022842"/>
    </source>
</evidence>
<dbReference type="EMBL" id="OU899035">
    <property type="protein sequence ID" value="CAH1722214.1"/>
    <property type="molecule type" value="Genomic_DNA"/>
</dbReference>
<dbReference type="AlphaFoldDB" id="A0A9P0NHS0"/>
<dbReference type="InterPro" id="IPR015793">
    <property type="entry name" value="Pyrv_Knase_brl"/>
</dbReference>
<feature type="domain" description="Pyruvate kinase C-terminal" evidence="19">
    <location>
        <begin position="490"/>
        <end position="608"/>
    </location>
</feature>
<organism evidence="20 21">
    <name type="scientific">Aphis gossypii</name>
    <name type="common">Cotton aphid</name>
    <dbReference type="NCBI Taxonomy" id="80765"/>
    <lineage>
        <taxon>Eukaryota</taxon>
        <taxon>Metazoa</taxon>
        <taxon>Ecdysozoa</taxon>
        <taxon>Arthropoda</taxon>
        <taxon>Hexapoda</taxon>
        <taxon>Insecta</taxon>
        <taxon>Pterygota</taxon>
        <taxon>Neoptera</taxon>
        <taxon>Paraneoptera</taxon>
        <taxon>Hemiptera</taxon>
        <taxon>Sternorrhyncha</taxon>
        <taxon>Aphidomorpha</taxon>
        <taxon>Aphidoidea</taxon>
        <taxon>Aphididae</taxon>
        <taxon>Aphidini</taxon>
        <taxon>Aphis</taxon>
        <taxon>Aphis</taxon>
    </lineage>
</organism>
<dbReference type="Pfam" id="PF00224">
    <property type="entry name" value="PK"/>
    <property type="match status" value="1"/>
</dbReference>
<comment type="similarity">
    <text evidence="4 17">Belongs to the pyruvate kinase family.</text>
</comment>
<comment type="cofactor">
    <cofactor evidence="1">
        <name>Mg(2+)</name>
        <dbReference type="ChEBI" id="CHEBI:18420"/>
    </cofactor>
</comment>
<keyword evidence="7" id="KW-0479">Metal-binding</keyword>
<evidence type="ECO:0000256" key="5">
    <source>
        <dbReference type="ARBA" id="ARBA00011881"/>
    </source>
</evidence>
<evidence type="ECO:0000256" key="7">
    <source>
        <dbReference type="ARBA" id="ARBA00022723"/>
    </source>
</evidence>
<evidence type="ECO:0000256" key="6">
    <source>
        <dbReference type="ARBA" id="ARBA00022679"/>
    </source>
</evidence>
<comment type="function">
    <text evidence="16">Pyruvate kinase that catalyzes the conversion of phosphoenolpyruvate to pyruvate with the synthesis of ATP, and which plays a key role in glycolysis.</text>
</comment>
<keyword evidence="10" id="KW-0067">ATP-binding</keyword>
<dbReference type="Gene3D" id="3.40.1380.20">
    <property type="entry name" value="Pyruvate kinase, C-terminal domain"/>
    <property type="match status" value="1"/>
</dbReference>
<evidence type="ECO:0000256" key="2">
    <source>
        <dbReference type="ARBA" id="ARBA00001958"/>
    </source>
</evidence>
<dbReference type="EC" id="2.7.1.40" evidence="17"/>
<evidence type="ECO:0000256" key="1">
    <source>
        <dbReference type="ARBA" id="ARBA00001946"/>
    </source>
</evidence>
<comment type="cofactor">
    <cofactor evidence="2">
        <name>K(+)</name>
        <dbReference type="ChEBI" id="CHEBI:29103"/>
    </cofactor>
</comment>
<sequence length="611" mass="65906">MDLAGKVPVNTGGTKGIGLAVAKNLIQNESSRVIISGRDVQERGKALKILTDMYNYNRKPIDVPTDVASEEGLKGPLSVAVEPVEDTIDKNDCKKFGVYSQDVTTYLEYISTLDINVEAKHVRLSGIICTIGPASVAVETLEEMIDAGMNVGRLNFSHGSHEYHANTIKNLRQAAKNYSKKIGVYSPLAIALDTKGPEIRTGLLEGGGSAEVELKNGEQISLSTDKAFENSGNATKVYVDYPNITKVVKPGNRVYIDDGLISLIVKEIGSNSIVCNIENGGLLGSRKGVNLPGVPVELPAVSEKDKKDLLFGVENHVDMIFASFIREAAAVKEIREILGEKGKNILIISKIENHQGMKNLQEIIEASDGIMVARGDLGIEISPEKVFLAQKAMIARCNKAGKPVICATQMLESMIKKPRGTRAEYSDVANAILDGADSVMLSGETAKGAYPVKCVHTMATICKEAETAVWQRQLFADLTSAVNLPLDASHTIAIAAVDAANKSKAAAIVVLTSSGHSAHRISKYRPRCPIIALTRNAKVARQCHIYRGILPLYYNVQPLSDWLNDVDTRVEHAIKFGKSSGIINSGDSVVVVTGWKKGSGYTNSLRIVIVE</sequence>
<dbReference type="NCBIfam" id="NF004978">
    <property type="entry name" value="PRK06354.1"/>
    <property type="match status" value="1"/>
</dbReference>
<keyword evidence="21" id="KW-1185">Reference proteome</keyword>
<reference evidence="20" key="1">
    <citation type="submission" date="2022-02" db="EMBL/GenBank/DDBJ databases">
        <authorList>
            <person name="King R."/>
        </authorList>
    </citation>
    <scope>NUCLEOTIDE SEQUENCE</scope>
</reference>
<evidence type="ECO:0000256" key="8">
    <source>
        <dbReference type="ARBA" id="ARBA00022741"/>
    </source>
</evidence>
<dbReference type="GO" id="GO:0030955">
    <property type="term" value="F:potassium ion binding"/>
    <property type="evidence" value="ECO:0007669"/>
    <property type="project" value="InterPro"/>
</dbReference>
<keyword evidence="6 17" id="KW-0808">Transferase</keyword>
<evidence type="ECO:0000256" key="12">
    <source>
        <dbReference type="ARBA" id="ARBA00022958"/>
    </source>
</evidence>
<dbReference type="GO" id="GO:0004743">
    <property type="term" value="F:pyruvate kinase activity"/>
    <property type="evidence" value="ECO:0007669"/>
    <property type="project" value="UniProtKB-EC"/>
</dbReference>
<comment type="catalytic activity">
    <reaction evidence="15">
        <text>pyruvate + ATP = phosphoenolpyruvate + ADP + H(+)</text>
        <dbReference type="Rhea" id="RHEA:18157"/>
        <dbReference type="ChEBI" id="CHEBI:15361"/>
        <dbReference type="ChEBI" id="CHEBI:15378"/>
        <dbReference type="ChEBI" id="CHEBI:30616"/>
        <dbReference type="ChEBI" id="CHEBI:58702"/>
        <dbReference type="ChEBI" id="CHEBI:456216"/>
        <dbReference type="EC" id="2.7.1.40"/>
    </reaction>
    <physiologicalReaction direction="right-to-left" evidence="15">
        <dbReference type="Rhea" id="RHEA:18159"/>
    </physiologicalReaction>
</comment>
<dbReference type="GO" id="GO:0016301">
    <property type="term" value="F:kinase activity"/>
    <property type="evidence" value="ECO:0007669"/>
    <property type="project" value="UniProtKB-KW"/>
</dbReference>
<dbReference type="GO" id="GO:0005524">
    <property type="term" value="F:ATP binding"/>
    <property type="evidence" value="ECO:0007669"/>
    <property type="project" value="UniProtKB-KW"/>
</dbReference>
<dbReference type="Pfam" id="PF02887">
    <property type="entry name" value="PK_C"/>
    <property type="match status" value="1"/>
</dbReference>
<dbReference type="InterPro" id="IPR001697">
    <property type="entry name" value="Pyr_Knase"/>
</dbReference>
<name>A0A9P0NHS0_APHGO</name>
<evidence type="ECO:0000256" key="4">
    <source>
        <dbReference type="ARBA" id="ARBA00008663"/>
    </source>
</evidence>
<dbReference type="NCBIfam" id="TIGR01064">
    <property type="entry name" value="pyruv_kin"/>
    <property type="match status" value="1"/>
</dbReference>
<dbReference type="InterPro" id="IPR015795">
    <property type="entry name" value="Pyrv_Knase_C"/>
</dbReference>
<dbReference type="PANTHER" id="PTHR11817">
    <property type="entry name" value="PYRUVATE KINASE"/>
    <property type="match status" value="1"/>
</dbReference>
<accession>A0A9P0NHS0</accession>
<feature type="domain" description="Pyruvate kinase barrel" evidence="18">
    <location>
        <begin position="124"/>
        <end position="455"/>
    </location>
</feature>
<evidence type="ECO:0000256" key="15">
    <source>
        <dbReference type="ARBA" id="ARBA00048967"/>
    </source>
</evidence>
<proteinExistence type="inferred from homology"/>
<dbReference type="PROSITE" id="PS00110">
    <property type="entry name" value="PYRUVATE_KINASE"/>
    <property type="match status" value="1"/>
</dbReference>
<dbReference type="FunFam" id="2.40.33.10:FF:000001">
    <property type="entry name" value="Pyruvate kinase"/>
    <property type="match status" value="1"/>
</dbReference>
<evidence type="ECO:0000256" key="10">
    <source>
        <dbReference type="ARBA" id="ARBA00022840"/>
    </source>
</evidence>
<protein>
    <recommendedName>
        <fullName evidence="17">Pyruvate kinase</fullName>
        <ecNumber evidence="17">2.7.1.40</ecNumber>
    </recommendedName>
</protein>
<dbReference type="InterPro" id="IPR036291">
    <property type="entry name" value="NAD(P)-bd_dom_sf"/>
</dbReference>
<evidence type="ECO:0000256" key="17">
    <source>
        <dbReference type="RuleBase" id="RU000504"/>
    </source>
</evidence>
<keyword evidence="11 17" id="KW-0460">Magnesium</keyword>
<dbReference type="SUPFAM" id="SSF51621">
    <property type="entry name" value="Phosphoenolpyruvate/pyruvate domain"/>
    <property type="match status" value="1"/>
</dbReference>
<keyword evidence="9 17" id="KW-0418">Kinase</keyword>
<keyword evidence="8" id="KW-0547">Nucleotide-binding</keyword>
<keyword evidence="13 17" id="KW-0324">Glycolysis</keyword>
<dbReference type="InterPro" id="IPR036918">
    <property type="entry name" value="Pyrv_Knase_C_sf"/>
</dbReference>
<dbReference type="InterPro" id="IPR018209">
    <property type="entry name" value="Pyrv_Knase_AS"/>
</dbReference>
<dbReference type="InterPro" id="IPR040442">
    <property type="entry name" value="Pyrv_kinase-like_dom_sf"/>
</dbReference>
<dbReference type="InterPro" id="IPR015806">
    <property type="entry name" value="Pyrv_Knase_insert_dom_sf"/>
</dbReference>
<evidence type="ECO:0000256" key="3">
    <source>
        <dbReference type="ARBA" id="ARBA00004997"/>
    </source>
</evidence>